<dbReference type="Gene3D" id="6.10.250.1010">
    <property type="match status" value="2"/>
</dbReference>
<dbReference type="AlphaFoldDB" id="A0A9P0G0E3"/>
<feature type="compositionally biased region" description="Basic and acidic residues" evidence="3">
    <location>
        <begin position="239"/>
        <end position="262"/>
    </location>
</feature>
<feature type="chain" id="PRO_5040172090" description="Cuticular protein" evidence="4">
    <location>
        <begin position="19"/>
        <end position="527"/>
    </location>
</feature>
<name>A0A9P0G0E3_BEMTA</name>
<proteinExistence type="predicted"/>
<dbReference type="Proteomes" id="UP001152759">
    <property type="component" value="Chromosome 3"/>
</dbReference>
<feature type="region of interest" description="Disordered" evidence="3">
    <location>
        <begin position="154"/>
        <end position="190"/>
    </location>
</feature>
<dbReference type="InterPro" id="IPR022727">
    <property type="entry name" value="Cuticle_C1"/>
</dbReference>
<dbReference type="EMBL" id="OU963864">
    <property type="protein sequence ID" value="CAH0769403.1"/>
    <property type="molecule type" value="Genomic_DNA"/>
</dbReference>
<feature type="compositionally biased region" description="Polar residues" evidence="3">
    <location>
        <begin position="112"/>
        <end position="129"/>
    </location>
</feature>
<evidence type="ECO:0008006" key="7">
    <source>
        <dbReference type="Google" id="ProtNLM"/>
    </source>
</evidence>
<keyword evidence="6" id="KW-1185">Reference proteome</keyword>
<evidence type="ECO:0000256" key="4">
    <source>
        <dbReference type="SAM" id="SignalP"/>
    </source>
</evidence>
<evidence type="ECO:0000256" key="2">
    <source>
        <dbReference type="ARBA" id="ARBA00022737"/>
    </source>
</evidence>
<accession>A0A9P0G0E3</accession>
<feature type="region of interest" description="Disordered" evidence="3">
    <location>
        <begin position="46"/>
        <end position="74"/>
    </location>
</feature>
<sequence>MSARLVFLVSLWLCSALGHPITVSPRQSSRPTDDVLAGEEFLSLFYSDSPRPSPPRAASRVANNEPRSQPTDSRFFGEKLSFRKRLFNRKFGDTETGNRKFAPRNRYEPISPTLNSLPTTQAFSPSSFRPTEESTIEPFTNQDNAKNTIKYDEKTTSVSVSTSVTRNQDPPARTPDVQDVPSPTALQRSSLNIDESEEFVVGARQDILRVTNSPRLTSTRTFASQPAKGLVPKAPESVHTPEEGARNLDLRKPEPRQSEAETKTFQFAVSSETRGANFKISRAESKPEKVQYDEAYEAYDTQDPAGYYDEKVEGEKTAKSLLRPKSEPSAKNLPIVYSEPAKVYGEPAKVYSEPAKVYSEPAKVYSEPAKVYGEPAKVYSEPAKVYSEPAKVYGEPSKVYSEPAKVYSEPEKVFREQEENVFKVQEKVFKEQEKVFKEQEKGYSETLQRSQSLEEEKKESSQAGHVLETSNYKKYRVEEKTPDGFIVGEYGVLGHDGGSLRGVRYTADSDTNPTLIYDALVKFLKLK</sequence>
<dbReference type="GO" id="GO:0042302">
    <property type="term" value="F:structural constituent of cuticle"/>
    <property type="evidence" value="ECO:0007669"/>
    <property type="project" value="UniProtKB-KW"/>
</dbReference>
<evidence type="ECO:0000313" key="5">
    <source>
        <dbReference type="EMBL" id="CAH0769403.1"/>
    </source>
</evidence>
<evidence type="ECO:0000313" key="6">
    <source>
        <dbReference type="Proteomes" id="UP001152759"/>
    </source>
</evidence>
<keyword evidence="1" id="KW-0193">Cuticle</keyword>
<feature type="region of interest" description="Disordered" evidence="3">
    <location>
        <begin position="440"/>
        <end position="471"/>
    </location>
</feature>
<protein>
    <recommendedName>
        <fullName evidence="7">Cuticular protein</fullName>
    </recommendedName>
</protein>
<evidence type="ECO:0000256" key="1">
    <source>
        <dbReference type="ARBA" id="ARBA00022460"/>
    </source>
</evidence>
<feature type="region of interest" description="Disordered" evidence="3">
    <location>
        <begin position="93"/>
        <end position="135"/>
    </location>
</feature>
<feature type="region of interest" description="Disordered" evidence="3">
    <location>
        <begin position="222"/>
        <end position="262"/>
    </location>
</feature>
<feature type="signal peptide" evidence="4">
    <location>
        <begin position="1"/>
        <end position="18"/>
    </location>
</feature>
<dbReference type="KEGG" id="btab:109030676"/>
<keyword evidence="2" id="KW-0677">Repeat</keyword>
<keyword evidence="4" id="KW-0732">Signal</keyword>
<gene>
    <name evidence="5" type="ORF">BEMITA_LOCUS6406</name>
</gene>
<feature type="compositionally biased region" description="Low complexity" evidence="3">
    <location>
        <begin position="156"/>
        <end position="165"/>
    </location>
</feature>
<organism evidence="5 6">
    <name type="scientific">Bemisia tabaci</name>
    <name type="common">Sweetpotato whitefly</name>
    <name type="synonym">Aleurodes tabaci</name>
    <dbReference type="NCBI Taxonomy" id="7038"/>
    <lineage>
        <taxon>Eukaryota</taxon>
        <taxon>Metazoa</taxon>
        <taxon>Ecdysozoa</taxon>
        <taxon>Arthropoda</taxon>
        <taxon>Hexapoda</taxon>
        <taxon>Insecta</taxon>
        <taxon>Pterygota</taxon>
        <taxon>Neoptera</taxon>
        <taxon>Paraneoptera</taxon>
        <taxon>Hemiptera</taxon>
        <taxon>Sternorrhyncha</taxon>
        <taxon>Aleyrodoidea</taxon>
        <taxon>Aleyrodidae</taxon>
        <taxon>Aleyrodinae</taxon>
        <taxon>Bemisia</taxon>
    </lineage>
</organism>
<reference evidence="5" key="1">
    <citation type="submission" date="2021-12" db="EMBL/GenBank/DDBJ databases">
        <authorList>
            <person name="King R."/>
        </authorList>
    </citation>
    <scope>NUCLEOTIDE SEQUENCE</scope>
</reference>
<dbReference type="Pfam" id="PF11018">
    <property type="entry name" value="Cuticle_3"/>
    <property type="match status" value="1"/>
</dbReference>
<evidence type="ECO:0000256" key="3">
    <source>
        <dbReference type="SAM" id="MobiDB-lite"/>
    </source>
</evidence>